<dbReference type="AlphaFoldDB" id="A0A6G9YQ73"/>
<organism evidence="1 2">
    <name type="scientific">Nocardia arthritidis</name>
    <dbReference type="NCBI Taxonomy" id="228602"/>
    <lineage>
        <taxon>Bacteria</taxon>
        <taxon>Bacillati</taxon>
        <taxon>Actinomycetota</taxon>
        <taxon>Actinomycetes</taxon>
        <taxon>Mycobacteriales</taxon>
        <taxon>Nocardiaceae</taxon>
        <taxon>Nocardia</taxon>
    </lineage>
</organism>
<gene>
    <name evidence="1" type="ORF">F5544_37690</name>
</gene>
<name>A0A6G9YQ73_9NOCA</name>
<protein>
    <submittedName>
        <fullName evidence="1">Uncharacterized protein</fullName>
    </submittedName>
</protein>
<reference evidence="1 2" key="1">
    <citation type="journal article" date="2019" name="ACS Chem. Biol.">
        <title>Identification and Mobilization of a Cryptic Antibiotic Biosynthesis Gene Locus from a Human-Pathogenic Nocardia Isolate.</title>
        <authorList>
            <person name="Herisse M."/>
            <person name="Ishida K."/>
            <person name="Porter J.L."/>
            <person name="Howden B."/>
            <person name="Hertweck C."/>
            <person name="Stinear T.P."/>
            <person name="Pidot S.J."/>
        </authorList>
    </citation>
    <scope>NUCLEOTIDE SEQUENCE [LARGE SCALE GENOMIC DNA]</scope>
    <source>
        <strain evidence="1 2">AUSMDU00012717</strain>
    </source>
</reference>
<sequence>MKLTIAARFEHKLAPWRTALADHGGIQFRIGTMPEVGFGCDAIIMPSYLAHDRYGGFYNREHAQVLENLRSDGVPDLIVCTPAYAPVTSLESDTSVLAGRIRWVFSECLDRINSFNSEADDLRIDDVLIVVGALGFGPYESTLGPTALREALAAHPSVDGTGG</sequence>
<proteinExistence type="predicted"/>
<evidence type="ECO:0000313" key="2">
    <source>
        <dbReference type="Proteomes" id="UP000503540"/>
    </source>
</evidence>
<evidence type="ECO:0000313" key="1">
    <source>
        <dbReference type="EMBL" id="QIS15364.1"/>
    </source>
</evidence>
<keyword evidence="2" id="KW-1185">Reference proteome</keyword>
<dbReference type="KEGG" id="nah:F5544_37690"/>
<dbReference type="EMBL" id="CP046172">
    <property type="protein sequence ID" value="QIS15364.1"/>
    <property type="molecule type" value="Genomic_DNA"/>
</dbReference>
<dbReference type="RefSeq" id="WP_167477622.1">
    <property type="nucleotide sequence ID" value="NZ_CP046172.1"/>
</dbReference>
<dbReference type="Proteomes" id="UP000503540">
    <property type="component" value="Chromosome"/>
</dbReference>
<accession>A0A6G9YQ73</accession>